<dbReference type="PANTHER" id="PTHR47447">
    <property type="entry name" value="OS03G0856100 PROTEIN"/>
    <property type="match status" value="1"/>
</dbReference>
<evidence type="ECO:0000256" key="1">
    <source>
        <dbReference type="ARBA" id="ARBA00022737"/>
    </source>
</evidence>
<reference evidence="2 3" key="1">
    <citation type="submission" date="2018-10" db="EMBL/GenBank/DDBJ databases">
        <title>Complete genome sequence of Malassezia restricta CBS 7877.</title>
        <authorList>
            <person name="Morand S.C."/>
            <person name="Bertignac M."/>
            <person name="Iltis A."/>
            <person name="Kolder I."/>
            <person name="Pirovano W."/>
            <person name="Jourdain R."/>
            <person name="Clavaud C."/>
        </authorList>
    </citation>
    <scope>NUCLEOTIDE SEQUENCE [LARGE SCALE GENOMIC DNA]</scope>
    <source>
        <strain evidence="2 3">CBS 7877</strain>
    </source>
</reference>
<dbReference type="EMBL" id="CP033152">
    <property type="protein sequence ID" value="AYO43868.1"/>
    <property type="molecule type" value="Genomic_DNA"/>
</dbReference>
<dbReference type="InterPro" id="IPR011990">
    <property type="entry name" value="TPR-like_helical_dom_sf"/>
</dbReference>
<dbReference type="STRING" id="425264.A0A3G2S9I4"/>
<dbReference type="AlphaFoldDB" id="A0A3G2S9I4"/>
<evidence type="ECO:0000313" key="3">
    <source>
        <dbReference type="Proteomes" id="UP000269793"/>
    </source>
</evidence>
<protein>
    <submittedName>
        <fullName evidence="2">Pentatricopeptide repeat domain protein</fullName>
    </submittedName>
</protein>
<keyword evidence="3" id="KW-1185">Reference proteome</keyword>
<name>A0A3G2S9I4_MALR7</name>
<dbReference type="PANTHER" id="PTHR47447:SF17">
    <property type="entry name" value="OS12G0638900 PROTEIN"/>
    <property type="match status" value="1"/>
</dbReference>
<keyword evidence="1" id="KW-0677">Repeat</keyword>
<gene>
    <name evidence="2" type="ORF">DNF11_2918</name>
</gene>
<evidence type="ECO:0000313" key="2">
    <source>
        <dbReference type="EMBL" id="AYO43868.1"/>
    </source>
</evidence>
<organism evidence="2 3">
    <name type="scientific">Malassezia restricta (strain ATCC 96810 / NBRC 103918 / CBS 7877)</name>
    <name type="common">Seborrheic dermatitis infection agent</name>
    <dbReference type="NCBI Taxonomy" id="425264"/>
    <lineage>
        <taxon>Eukaryota</taxon>
        <taxon>Fungi</taxon>
        <taxon>Dikarya</taxon>
        <taxon>Basidiomycota</taxon>
        <taxon>Ustilaginomycotina</taxon>
        <taxon>Malasseziomycetes</taxon>
        <taxon>Malasseziales</taxon>
        <taxon>Malasseziaceae</taxon>
        <taxon>Malassezia</taxon>
    </lineage>
</organism>
<dbReference type="OrthoDB" id="185373at2759"/>
<proteinExistence type="predicted"/>
<accession>A0A3G2S9I4</accession>
<dbReference type="Gene3D" id="1.25.40.10">
    <property type="entry name" value="Tetratricopeptide repeat domain"/>
    <property type="match status" value="2"/>
</dbReference>
<sequence>MRHGWRRAAQAVQHVRRASSHVRPAERLAQYDWRRVQSLAQGGPDSRADVVDVVRHVRSKDPRASHLAKLCREHMLRGAWEQRPEMLSMALCVRAHETSVSDAWHWMRSAYPTWIPHPDDASWAVQALLAAKEREAAWDVWQDTRSMHVMPRASAINALLSAWGTHDAATSLVLDVGIAHLDIVGLSTYVHLHTKARVFREAVHDAAQVLRERLATSHDKIAWHAMLLYTGYTRGTEAAMQLARDSRDAFQPDAYTVSTLALCYAANGIASCDDALHMLDAIHEAVRVRPTTHALSMAIQAVLAQKSLGDPQQAFEAYALYREARTAWSLESDAAVLQPLIEAHCAAFVPHIDRAWSLLQEHIYTPPRSLWARWRRTPQRPTVDLGLFYPLVMACARLHATPLALEILACMRELRLRVPPHAALTMTRQLMNACATWDEATRTYHAVHALGGWAHDTYARVLALVCRHTIQDERAPPELALQVLGDMRHAGFHPSAQTYTVLLDYYAKVHAGLAGVRATHALIQRDVQLEPDLVLIHALMNAYNYAGAPAQVLGIWDSLVVLCHNASGTLVDDITVTIVCDTCGRAGLLDVMRRVLDTVQDMDPALMTKNVYDAWVECLARCGHLVEAMHVVLDEMRPHAHTMPDAKTVHTLLKFSQNDPEHGSHVRRALQEAFPALC</sequence>
<dbReference type="Proteomes" id="UP000269793">
    <property type="component" value="Chromosome V"/>
</dbReference>
<dbReference type="VEuPathDB" id="FungiDB:DNF11_2918"/>